<accession>A0AAE0KKA6</accession>
<evidence type="ECO:0000313" key="1">
    <source>
        <dbReference type="EMBL" id="KAK3378018.1"/>
    </source>
</evidence>
<reference evidence="1" key="2">
    <citation type="submission" date="2023-06" db="EMBL/GenBank/DDBJ databases">
        <authorList>
            <consortium name="Lawrence Berkeley National Laboratory"/>
            <person name="Haridas S."/>
            <person name="Hensen N."/>
            <person name="Bonometti L."/>
            <person name="Westerberg I."/>
            <person name="Brannstrom I.O."/>
            <person name="Guillou S."/>
            <person name="Cros-Aarteil S."/>
            <person name="Calhoun S."/>
            <person name="Kuo A."/>
            <person name="Mondo S."/>
            <person name="Pangilinan J."/>
            <person name="Riley R."/>
            <person name="LaButti K."/>
            <person name="Andreopoulos B."/>
            <person name="Lipzen A."/>
            <person name="Chen C."/>
            <person name="Yanf M."/>
            <person name="Daum C."/>
            <person name="Ng V."/>
            <person name="Clum A."/>
            <person name="Steindorff A."/>
            <person name="Ohm R."/>
            <person name="Martin F."/>
            <person name="Silar P."/>
            <person name="Natvig D."/>
            <person name="Lalanne C."/>
            <person name="Gautier V."/>
            <person name="Ament-velasquez S.L."/>
            <person name="Kruys A."/>
            <person name="Hutchinson M.I."/>
            <person name="Powell A.J."/>
            <person name="Barry K."/>
            <person name="Miller A.N."/>
            <person name="Grigoriev I.V."/>
            <person name="Debuchy R."/>
            <person name="Gladieux P."/>
            <person name="Thoren M.H."/>
            <person name="Johannesson H."/>
        </authorList>
    </citation>
    <scope>NUCLEOTIDE SEQUENCE</scope>
    <source>
        <strain evidence="1">CBS 232.78</strain>
    </source>
</reference>
<dbReference type="AlphaFoldDB" id="A0AAE0KKA6"/>
<gene>
    <name evidence="1" type="ORF">B0H63DRAFT_232972</name>
</gene>
<dbReference type="EMBL" id="JAULSW010000006">
    <property type="protein sequence ID" value="KAK3378018.1"/>
    <property type="molecule type" value="Genomic_DNA"/>
</dbReference>
<sequence length="131" mass="14072">MSEDRLFKFRKPEWLNSVWARNAGVYGAGGLVRFLSSSSLRLYYGCRSCGTGIAEAEGRIDGEGEGGGAAAAIRPTGRVGRPTCLSRIIVVCSCPPLLPRASQRGHRCGRDEAERGREGGKGICSVCLLRR</sequence>
<comment type="caution">
    <text evidence="1">The sequence shown here is derived from an EMBL/GenBank/DDBJ whole genome shotgun (WGS) entry which is preliminary data.</text>
</comment>
<proteinExistence type="predicted"/>
<reference evidence="1" key="1">
    <citation type="journal article" date="2023" name="Mol. Phylogenet. Evol.">
        <title>Genome-scale phylogeny and comparative genomics of the fungal order Sordariales.</title>
        <authorList>
            <person name="Hensen N."/>
            <person name="Bonometti L."/>
            <person name="Westerberg I."/>
            <person name="Brannstrom I.O."/>
            <person name="Guillou S."/>
            <person name="Cros-Aarteil S."/>
            <person name="Calhoun S."/>
            <person name="Haridas S."/>
            <person name="Kuo A."/>
            <person name="Mondo S."/>
            <person name="Pangilinan J."/>
            <person name="Riley R."/>
            <person name="LaButti K."/>
            <person name="Andreopoulos B."/>
            <person name="Lipzen A."/>
            <person name="Chen C."/>
            <person name="Yan M."/>
            <person name="Daum C."/>
            <person name="Ng V."/>
            <person name="Clum A."/>
            <person name="Steindorff A."/>
            <person name="Ohm R.A."/>
            <person name="Martin F."/>
            <person name="Silar P."/>
            <person name="Natvig D.O."/>
            <person name="Lalanne C."/>
            <person name="Gautier V."/>
            <person name="Ament-Velasquez S.L."/>
            <person name="Kruys A."/>
            <person name="Hutchinson M.I."/>
            <person name="Powell A.J."/>
            <person name="Barry K."/>
            <person name="Miller A.N."/>
            <person name="Grigoriev I.V."/>
            <person name="Debuchy R."/>
            <person name="Gladieux P."/>
            <person name="Hiltunen Thoren M."/>
            <person name="Johannesson H."/>
        </authorList>
    </citation>
    <scope>NUCLEOTIDE SEQUENCE</scope>
    <source>
        <strain evidence="1">CBS 232.78</strain>
    </source>
</reference>
<name>A0AAE0KKA6_9PEZI</name>
<organism evidence="1 2">
    <name type="scientific">Podospora didyma</name>
    <dbReference type="NCBI Taxonomy" id="330526"/>
    <lineage>
        <taxon>Eukaryota</taxon>
        <taxon>Fungi</taxon>
        <taxon>Dikarya</taxon>
        <taxon>Ascomycota</taxon>
        <taxon>Pezizomycotina</taxon>
        <taxon>Sordariomycetes</taxon>
        <taxon>Sordariomycetidae</taxon>
        <taxon>Sordariales</taxon>
        <taxon>Podosporaceae</taxon>
        <taxon>Podospora</taxon>
    </lineage>
</organism>
<dbReference type="Proteomes" id="UP001285441">
    <property type="component" value="Unassembled WGS sequence"/>
</dbReference>
<keyword evidence="2" id="KW-1185">Reference proteome</keyword>
<evidence type="ECO:0000313" key="2">
    <source>
        <dbReference type="Proteomes" id="UP001285441"/>
    </source>
</evidence>
<protein>
    <submittedName>
        <fullName evidence="1">Uncharacterized protein</fullName>
    </submittedName>
</protein>